<evidence type="ECO:0000256" key="5">
    <source>
        <dbReference type="ARBA" id="ARBA00023136"/>
    </source>
</evidence>
<sequence>MKVSTIVTVSFASACAAVPHLGSLGSSARNLAGSALAAAKAVPIPAAVTSATDKVSAAFAEGGVSGAATQARWLPVFYGVGAKCAAYNPGTAAACAALAVGAVCVAQPVAVAAPVLNAVGFGSSGIVSGSAAAGIQSTLGSVVAPSAFSTLQSAAMGGYGVAAVTGMVQAAGAAVGSSAGAVLAWAKLRT</sequence>
<comment type="similarity">
    <text evidence="2">Belongs to the IFI6/IFI27 family.</text>
</comment>
<evidence type="ECO:0000256" key="3">
    <source>
        <dbReference type="ARBA" id="ARBA00022692"/>
    </source>
</evidence>
<comment type="subcellular location">
    <subcellularLocation>
        <location evidence="1">Membrane</location>
        <topology evidence="1">Multi-pass membrane protein</topology>
    </subcellularLocation>
</comment>
<dbReference type="Proteomes" id="UP000076874">
    <property type="component" value="Unassembled WGS sequence"/>
</dbReference>
<proteinExistence type="inferred from homology"/>
<dbReference type="EMBL" id="AZHD01000002">
    <property type="protein sequence ID" value="OAA66543.1"/>
    <property type="molecule type" value="Genomic_DNA"/>
</dbReference>
<dbReference type="InterPro" id="IPR009311">
    <property type="entry name" value="IFI6/IFI27-like"/>
</dbReference>
<name>A0A167YPI0_9HYPO</name>
<dbReference type="InterPro" id="IPR038213">
    <property type="entry name" value="IFI6/IFI27-like_sf"/>
</dbReference>
<dbReference type="PROSITE" id="PS51257">
    <property type="entry name" value="PROKAR_LIPOPROTEIN"/>
    <property type="match status" value="1"/>
</dbReference>
<dbReference type="GO" id="GO:0016020">
    <property type="term" value="C:membrane"/>
    <property type="evidence" value="ECO:0007669"/>
    <property type="project" value="UniProtKB-SubCell"/>
</dbReference>
<gene>
    <name evidence="6" type="ORF">SPI_01119</name>
</gene>
<keyword evidence="7" id="KW-1185">Reference proteome</keyword>
<dbReference type="OrthoDB" id="440424at2759"/>
<reference evidence="6 7" key="1">
    <citation type="journal article" date="2016" name="Genome Biol. Evol.">
        <title>Divergent and convergent evolution of fungal pathogenicity.</title>
        <authorList>
            <person name="Shang Y."/>
            <person name="Xiao G."/>
            <person name="Zheng P."/>
            <person name="Cen K."/>
            <person name="Zhan S."/>
            <person name="Wang C."/>
        </authorList>
    </citation>
    <scope>NUCLEOTIDE SEQUENCE [LARGE SCALE GENOMIC DNA]</scope>
    <source>
        <strain evidence="6 7">RCEF 264</strain>
    </source>
</reference>
<accession>A0A167YPI0</accession>
<evidence type="ECO:0000313" key="6">
    <source>
        <dbReference type="EMBL" id="OAA66543.1"/>
    </source>
</evidence>
<dbReference type="Gene3D" id="6.10.110.10">
    <property type="match status" value="1"/>
</dbReference>
<dbReference type="AlphaFoldDB" id="A0A167YPI0"/>
<keyword evidence="3" id="KW-0812">Transmembrane</keyword>
<organism evidence="6 7">
    <name type="scientific">Niveomyces insectorum RCEF 264</name>
    <dbReference type="NCBI Taxonomy" id="1081102"/>
    <lineage>
        <taxon>Eukaryota</taxon>
        <taxon>Fungi</taxon>
        <taxon>Dikarya</taxon>
        <taxon>Ascomycota</taxon>
        <taxon>Pezizomycotina</taxon>
        <taxon>Sordariomycetes</taxon>
        <taxon>Hypocreomycetidae</taxon>
        <taxon>Hypocreales</taxon>
        <taxon>Cordycipitaceae</taxon>
        <taxon>Niveomyces</taxon>
    </lineage>
</organism>
<evidence type="ECO:0000313" key="7">
    <source>
        <dbReference type="Proteomes" id="UP000076874"/>
    </source>
</evidence>
<evidence type="ECO:0000256" key="4">
    <source>
        <dbReference type="ARBA" id="ARBA00022989"/>
    </source>
</evidence>
<evidence type="ECO:0000256" key="1">
    <source>
        <dbReference type="ARBA" id="ARBA00004141"/>
    </source>
</evidence>
<keyword evidence="5" id="KW-0472">Membrane</keyword>
<protein>
    <recommendedName>
        <fullName evidence="8">Interferon-induced 6-16</fullName>
    </recommendedName>
</protein>
<comment type="caution">
    <text evidence="6">The sequence shown here is derived from an EMBL/GenBank/DDBJ whole genome shotgun (WGS) entry which is preliminary data.</text>
</comment>
<evidence type="ECO:0000256" key="2">
    <source>
        <dbReference type="ARBA" id="ARBA00007262"/>
    </source>
</evidence>
<evidence type="ECO:0008006" key="8">
    <source>
        <dbReference type="Google" id="ProtNLM"/>
    </source>
</evidence>
<keyword evidence="4" id="KW-1133">Transmembrane helix</keyword>
<dbReference type="Pfam" id="PF06140">
    <property type="entry name" value="Ifi-6-16"/>
    <property type="match status" value="1"/>
</dbReference>